<dbReference type="AlphaFoldDB" id="A0A183GY82"/>
<organism evidence="4">
    <name type="scientific">Onchocerca flexuosa</name>
    <dbReference type="NCBI Taxonomy" id="387005"/>
    <lineage>
        <taxon>Eukaryota</taxon>
        <taxon>Metazoa</taxon>
        <taxon>Ecdysozoa</taxon>
        <taxon>Nematoda</taxon>
        <taxon>Chromadorea</taxon>
        <taxon>Rhabditida</taxon>
        <taxon>Spirurina</taxon>
        <taxon>Spiruromorpha</taxon>
        <taxon>Filarioidea</taxon>
        <taxon>Onchocercidae</taxon>
        <taxon>Onchocerca</taxon>
    </lineage>
</organism>
<dbReference type="Proteomes" id="UP000267606">
    <property type="component" value="Unassembled WGS sequence"/>
</dbReference>
<reference evidence="4" key="1">
    <citation type="submission" date="2016-06" db="UniProtKB">
        <authorList>
            <consortium name="WormBaseParasite"/>
        </authorList>
    </citation>
    <scope>IDENTIFICATION</scope>
</reference>
<evidence type="ECO:0000256" key="1">
    <source>
        <dbReference type="SAM" id="MobiDB-lite"/>
    </source>
</evidence>
<dbReference type="WBParaSite" id="OFLC_0000019101-mRNA-1">
    <property type="protein sequence ID" value="OFLC_0000019101-mRNA-1"/>
    <property type="gene ID" value="OFLC_0000019101"/>
</dbReference>
<dbReference type="EMBL" id="UZAJ01000051">
    <property type="protein sequence ID" value="VDO24915.1"/>
    <property type="molecule type" value="Genomic_DNA"/>
</dbReference>
<evidence type="ECO:0000313" key="4">
    <source>
        <dbReference type="WBParaSite" id="OFLC_0000019101-mRNA-1"/>
    </source>
</evidence>
<accession>A0A183GY82</accession>
<protein>
    <submittedName>
        <fullName evidence="4">SCHIP-1 domain-containing protein</fullName>
    </submittedName>
</protein>
<keyword evidence="3" id="KW-1185">Reference proteome</keyword>
<evidence type="ECO:0000313" key="2">
    <source>
        <dbReference type="EMBL" id="VDO24915.1"/>
    </source>
</evidence>
<reference evidence="2 3" key="2">
    <citation type="submission" date="2018-11" db="EMBL/GenBank/DDBJ databases">
        <authorList>
            <consortium name="Pathogen Informatics"/>
        </authorList>
    </citation>
    <scope>NUCLEOTIDE SEQUENCE [LARGE SCALE GENOMIC DNA]</scope>
</reference>
<feature type="compositionally biased region" description="Polar residues" evidence="1">
    <location>
        <begin position="193"/>
        <end position="208"/>
    </location>
</feature>
<gene>
    <name evidence="2" type="ORF">OFLC_LOCUS192</name>
</gene>
<feature type="region of interest" description="Disordered" evidence="1">
    <location>
        <begin position="192"/>
        <end position="212"/>
    </location>
</feature>
<proteinExistence type="predicted"/>
<sequence>MAIPDELQTTDDVIQEDELETMSDATATATDPFNQHDYSINLRMESMRLNADYPMKPERTSLGGCNKNTTKVLTEDIISGVENWQQSECYDQNNLCEKESLRKTHSPVQELLLSDHQTKEMHDVRVELQDDIALGIDESLIQAGKQNKCDFMSHDCDKFNSSFANNSVINNGNDNESSATYNGNNNDNIANNPLTKARNNGPSITLSPDTEIPNDAQYSSLAKQSNDFELISHNNNALATETNDSRDNNDDNSKNILLKNSASEDLMKKSDDIRKISDKLEAFNKNNAMSNVPKKISRPKIEETEMPTKAERQIDRLVYDRISGVVSNLKSLFENNAVHNNNDTCKSASYKLEYGVGRSSGTLNKGVFH</sequence>
<evidence type="ECO:0000313" key="3">
    <source>
        <dbReference type="Proteomes" id="UP000267606"/>
    </source>
</evidence>
<name>A0A183GY82_9BILA</name>